<name>A0ABQ9TH24_SAGOE</name>
<gene>
    <name evidence="3" type="primary">MAGEA4_1</name>
    <name evidence="3" type="ORF">P7K49_039131</name>
</gene>
<proteinExistence type="predicted"/>
<dbReference type="InterPro" id="IPR021072">
    <property type="entry name" value="MAGE_N"/>
</dbReference>
<feature type="compositionally biased region" description="Basic and acidic residues" evidence="1">
    <location>
        <begin position="1"/>
        <end position="14"/>
    </location>
</feature>
<dbReference type="SMART" id="SM01392">
    <property type="entry name" value="MAGE_N"/>
    <property type="match status" value="1"/>
</dbReference>
<evidence type="ECO:0000256" key="1">
    <source>
        <dbReference type="SAM" id="MobiDB-lite"/>
    </source>
</evidence>
<evidence type="ECO:0000313" key="3">
    <source>
        <dbReference type="EMBL" id="KAK2083895.1"/>
    </source>
</evidence>
<evidence type="ECO:0000313" key="4">
    <source>
        <dbReference type="Proteomes" id="UP001266305"/>
    </source>
</evidence>
<dbReference type="Pfam" id="PF12440">
    <property type="entry name" value="MAGE_N"/>
    <property type="match status" value="1"/>
</dbReference>
<reference evidence="3 4" key="1">
    <citation type="submission" date="2023-05" db="EMBL/GenBank/DDBJ databases">
        <title>B98-5 Cell Line De Novo Hybrid Assembly: An Optical Mapping Approach.</title>
        <authorList>
            <person name="Kananen K."/>
            <person name="Auerbach J.A."/>
            <person name="Kautto E."/>
            <person name="Blachly J.S."/>
        </authorList>
    </citation>
    <scope>NUCLEOTIDE SEQUENCE [LARGE SCALE GENOMIC DNA]</scope>
    <source>
        <strain evidence="3">B95-8</strain>
        <tissue evidence="3">Cell line</tissue>
    </source>
</reference>
<sequence length="119" mass="12539">MSPEQRNQHCKSEEGLEAQDEVLGLAGVQAPLAEEQEASSFSSPLTMGTLEGLPTAGSLGSPQSPRETSISPTTIDNTLCSQSNEGSSSQEEEALSTSLDPTDLKTLFRETLNGKVAEL</sequence>
<protein>
    <submittedName>
        <fullName evidence="3">Melanoma-associated antigen 4</fullName>
    </submittedName>
</protein>
<dbReference type="Proteomes" id="UP001266305">
    <property type="component" value="Unassembled WGS sequence"/>
</dbReference>
<feature type="domain" description="Melanoma associated antigen N-terminal" evidence="2">
    <location>
        <begin position="3"/>
        <end position="96"/>
    </location>
</feature>
<feature type="region of interest" description="Disordered" evidence="1">
    <location>
        <begin position="1"/>
        <end position="119"/>
    </location>
</feature>
<organism evidence="3 4">
    <name type="scientific">Saguinus oedipus</name>
    <name type="common">Cotton-top tamarin</name>
    <name type="synonym">Oedipomidas oedipus</name>
    <dbReference type="NCBI Taxonomy" id="9490"/>
    <lineage>
        <taxon>Eukaryota</taxon>
        <taxon>Metazoa</taxon>
        <taxon>Chordata</taxon>
        <taxon>Craniata</taxon>
        <taxon>Vertebrata</taxon>
        <taxon>Euteleostomi</taxon>
        <taxon>Mammalia</taxon>
        <taxon>Eutheria</taxon>
        <taxon>Euarchontoglires</taxon>
        <taxon>Primates</taxon>
        <taxon>Haplorrhini</taxon>
        <taxon>Platyrrhini</taxon>
        <taxon>Cebidae</taxon>
        <taxon>Callitrichinae</taxon>
        <taxon>Saguinus</taxon>
    </lineage>
</organism>
<comment type="caution">
    <text evidence="3">The sequence shown here is derived from an EMBL/GenBank/DDBJ whole genome shotgun (WGS) entry which is preliminary data.</text>
</comment>
<accession>A0ABQ9TH24</accession>
<evidence type="ECO:0000259" key="2">
    <source>
        <dbReference type="SMART" id="SM01392"/>
    </source>
</evidence>
<feature type="non-terminal residue" evidence="3">
    <location>
        <position position="119"/>
    </location>
</feature>
<keyword evidence="4" id="KW-1185">Reference proteome</keyword>
<feature type="compositionally biased region" description="Polar residues" evidence="1">
    <location>
        <begin position="58"/>
        <end position="80"/>
    </location>
</feature>
<dbReference type="EMBL" id="JASSZA010000023">
    <property type="protein sequence ID" value="KAK2083895.1"/>
    <property type="molecule type" value="Genomic_DNA"/>
</dbReference>